<evidence type="ECO:0000313" key="3">
    <source>
        <dbReference type="Ensembl" id="ENSLACP00000009314.1"/>
    </source>
</evidence>
<dbReference type="Proteomes" id="UP000008672">
    <property type="component" value="Unassembled WGS sequence"/>
</dbReference>
<dbReference type="SUPFAM" id="SSF53098">
    <property type="entry name" value="Ribonuclease H-like"/>
    <property type="match status" value="1"/>
</dbReference>
<proteinExistence type="predicted"/>
<evidence type="ECO:0000256" key="1">
    <source>
        <dbReference type="SAM" id="MobiDB-lite"/>
    </source>
</evidence>
<keyword evidence="4" id="KW-1185">Reference proteome</keyword>
<reference evidence="4" key="1">
    <citation type="submission" date="2011-08" db="EMBL/GenBank/DDBJ databases">
        <title>The draft genome of Latimeria chalumnae.</title>
        <authorList>
            <person name="Di Palma F."/>
            <person name="Alfoldi J."/>
            <person name="Johnson J."/>
            <person name="Berlin A."/>
            <person name="Gnerre S."/>
            <person name="Jaffe D."/>
            <person name="MacCallum I."/>
            <person name="Young S."/>
            <person name="Walker B.J."/>
            <person name="Lander E."/>
            <person name="Lindblad-Toh K."/>
        </authorList>
    </citation>
    <scope>NUCLEOTIDE SEQUENCE [LARGE SCALE GENOMIC DNA]</scope>
    <source>
        <strain evidence="4">Wild caught</strain>
    </source>
</reference>
<sequence length="653" mass="74011">QKKYRVEWEKMDEMKGWLKKSKINEDSAYCSIACRTELQPQLNDLRKHAVISKHKSAMVCIAPGPSQQRLEDSRFIIKKESVKVAELVIACHIACHSSIRIVDRMVDLMKTKMPGEITSDLQIHRTKCTALIKNVVIGPCFAEELSKDIGNSKFSLVVDESTDVSVSKYICVCVYYSNSLQKIITGFLGLVPVISTTADDVVSALNSHLKKMNINIQSCIGIGTDGASNMYGSNHSLFTKVKEKCPNLVLFKCVCHSVHLCVCKAIKEIPSCIDFLVRETHSWLKVSTTRHEAYCDGKTPVAFVQPSLTRWLSCSAAIARILDSWIEIRTHFQIAGSREHCYMARTLSEMYGDEMNRLYLLYLKPVLSEFQHMNLLFQQTEADYFSLLKELKAFAFSLLKRILHPLHVKLDVNLDFVSIYLPLDKVDFGFEFLSNLDFDSKATLKERCLNFLRVAVAEVLKRFPPALSVLHKIKHLSTALCLNQISHTSFQDLPLQLCFAQCNLSELENQWHNLVLVDWTTTIGPIPTDAATFWSKVKDYKDLLSRHPFAEILQYALNILPLPISNVVVERVFSIMNLVKCKIQNKMMADLLNAILTIRVSLNNCGICCKSFTPTREMIVQFKTDMYDFKQKNSNGRGTSNSAVAEDNSDDAE</sequence>
<dbReference type="InterPro" id="IPR012337">
    <property type="entry name" value="RNaseH-like_sf"/>
</dbReference>
<organism evidence="3 4">
    <name type="scientific">Latimeria chalumnae</name>
    <name type="common">Coelacanth</name>
    <dbReference type="NCBI Taxonomy" id="7897"/>
    <lineage>
        <taxon>Eukaryota</taxon>
        <taxon>Metazoa</taxon>
        <taxon>Chordata</taxon>
        <taxon>Craniata</taxon>
        <taxon>Vertebrata</taxon>
        <taxon>Euteleostomi</taxon>
        <taxon>Coelacanthiformes</taxon>
        <taxon>Coelacanthidae</taxon>
        <taxon>Latimeria</taxon>
    </lineage>
</organism>
<dbReference type="GeneTree" id="ENSGT00940000167351"/>
<dbReference type="HOGENOM" id="CLU_013265_3_1_1"/>
<dbReference type="InParanoid" id="H3AI43"/>
<feature type="domain" description="DUF4371" evidence="2">
    <location>
        <begin position="139"/>
        <end position="233"/>
    </location>
</feature>
<dbReference type="PANTHER" id="PTHR37162:SF1">
    <property type="entry name" value="BED-TYPE DOMAIN-CONTAINING PROTEIN"/>
    <property type="match status" value="1"/>
</dbReference>
<dbReference type="AlphaFoldDB" id="H3AI43"/>
<name>H3AI43_LATCH</name>
<protein>
    <recommendedName>
        <fullName evidence="2">DUF4371 domain-containing protein</fullName>
    </recommendedName>
</protein>
<dbReference type="eggNOG" id="ENOG502QW9Y">
    <property type="taxonomic scope" value="Eukaryota"/>
</dbReference>
<evidence type="ECO:0000259" key="2">
    <source>
        <dbReference type="Pfam" id="PF14291"/>
    </source>
</evidence>
<dbReference type="Pfam" id="PF14291">
    <property type="entry name" value="DUF4371"/>
    <property type="match status" value="1"/>
</dbReference>
<dbReference type="EMBL" id="AFYH01068943">
    <property type="status" value="NOT_ANNOTATED_CDS"/>
    <property type="molecule type" value="Genomic_DNA"/>
</dbReference>
<accession>H3AI43</accession>
<feature type="compositionally biased region" description="Polar residues" evidence="1">
    <location>
        <begin position="632"/>
        <end position="643"/>
    </location>
</feature>
<dbReference type="Ensembl" id="ENSLACT00000009385.1">
    <property type="protein sequence ID" value="ENSLACP00000009314.1"/>
    <property type="gene ID" value="ENSLACG00000008216.1"/>
</dbReference>
<reference evidence="3" key="3">
    <citation type="submission" date="2025-09" db="UniProtKB">
        <authorList>
            <consortium name="Ensembl"/>
        </authorList>
    </citation>
    <scope>IDENTIFICATION</scope>
</reference>
<reference evidence="3" key="2">
    <citation type="submission" date="2025-08" db="UniProtKB">
        <authorList>
            <consortium name="Ensembl"/>
        </authorList>
    </citation>
    <scope>IDENTIFICATION</scope>
</reference>
<dbReference type="PANTHER" id="PTHR37162">
    <property type="entry name" value="HAT FAMILY DIMERISATION DOMAINCONTAINING PROTEIN-RELATED"/>
    <property type="match status" value="1"/>
</dbReference>
<dbReference type="InterPro" id="IPR025398">
    <property type="entry name" value="DUF4371"/>
</dbReference>
<evidence type="ECO:0000313" key="4">
    <source>
        <dbReference type="Proteomes" id="UP000008672"/>
    </source>
</evidence>
<dbReference type="OMA" id="VIACHIA"/>
<feature type="region of interest" description="Disordered" evidence="1">
    <location>
        <begin position="632"/>
        <end position="653"/>
    </location>
</feature>